<dbReference type="PANTHER" id="PTHR43037">
    <property type="entry name" value="UNNAMED PRODUCT-RELATED"/>
    <property type="match status" value="1"/>
</dbReference>
<name>A0A556MGI4_9FLAO</name>
<evidence type="ECO:0000259" key="4">
    <source>
        <dbReference type="Pfam" id="PF01738"/>
    </source>
</evidence>
<evidence type="ECO:0000256" key="2">
    <source>
        <dbReference type="SAM" id="MobiDB-lite"/>
    </source>
</evidence>
<dbReference type="Proteomes" id="UP000316008">
    <property type="component" value="Unassembled WGS sequence"/>
</dbReference>
<accession>A0A556MGI4</accession>
<sequence length="260" mass="28373">MKNILVVICFIAGLQSHAQLSAVRGKTSYNFWLNLPDSSTLNNNPPVLIFLHGKSLSGTDLNRVKKYGVIHEIEKGRKIPAIVIAPQVASGSWNPDKILEVLEYVQKQYKTDTNRVYVCGMSLGGYGTMHFAGKHADKITAAVALCGGGNPKDACNLASIPMWIQHGNRDEAVPVRYSREMVSAIKNCNNGKNLIYTEIAGANHGALERIFRSDEMYDWLFAQVREAAGEVVMVAVPKKTETGDQAKTPEDKTATGAGSH</sequence>
<dbReference type="Gene3D" id="3.40.50.1820">
    <property type="entry name" value="alpha/beta hydrolase"/>
    <property type="match status" value="1"/>
</dbReference>
<dbReference type="SUPFAM" id="SSF53474">
    <property type="entry name" value="alpha/beta-Hydrolases"/>
    <property type="match status" value="1"/>
</dbReference>
<reference evidence="5 6" key="1">
    <citation type="submission" date="2019-07" db="EMBL/GenBank/DDBJ databases">
        <authorList>
            <person name="Huq M.A."/>
        </authorList>
    </citation>
    <scope>NUCLEOTIDE SEQUENCE [LARGE SCALE GENOMIC DNA]</scope>
    <source>
        <strain evidence="5 6">MAH-3</strain>
    </source>
</reference>
<dbReference type="InterPro" id="IPR050955">
    <property type="entry name" value="Plant_Biomass_Hydrol_Est"/>
</dbReference>
<dbReference type="InterPro" id="IPR002925">
    <property type="entry name" value="Dienelactn_hydro"/>
</dbReference>
<keyword evidence="1 3" id="KW-0732">Signal</keyword>
<evidence type="ECO:0000313" key="5">
    <source>
        <dbReference type="EMBL" id="TSJ38998.1"/>
    </source>
</evidence>
<dbReference type="InterPro" id="IPR029058">
    <property type="entry name" value="AB_hydrolase_fold"/>
</dbReference>
<organism evidence="5 6">
    <name type="scientific">Fluviicola chungangensis</name>
    <dbReference type="NCBI Taxonomy" id="2597671"/>
    <lineage>
        <taxon>Bacteria</taxon>
        <taxon>Pseudomonadati</taxon>
        <taxon>Bacteroidota</taxon>
        <taxon>Flavobacteriia</taxon>
        <taxon>Flavobacteriales</taxon>
        <taxon>Crocinitomicaceae</taxon>
        <taxon>Fluviicola</taxon>
    </lineage>
</organism>
<evidence type="ECO:0000256" key="1">
    <source>
        <dbReference type="ARBA" id="ARBA00022729"/>
    </source>
</evidence>
<keyword evidence="6" id="KW-1185">Reference proteome</keyword>
<feature type="region of interest" description="Disordered" evidence="2">
    <location>
        <begin position="241"/>
        <end position="260"/>
    </location>
</feature>
<dbReference type="PANTHER" id="PTHR43037:SF1">
    <property type="entry name" value="BLL1128 PROTEIN"/>
    <property type="match status" value="1"/>
</dbReference>
<feature type="signal peptide" evidence="3">
    <location>
        <begin position="1"/>
        <end position="18"/>
    </location>
</feature>
<comment type="caution">
    <text evidence="5">The sequence shown here is derived from an EMBL/GenBank/DDBJ whole genome shotgun (WGS) entry which is preliminary data.</text>
</comment>
<dbReference type="RefSeq" id="WP_144334698.1">
    <property type="nucleotide sequence ID" value="NZ_VLPL01000013.1"/>
</dbReference>
<dbReference type="EMBL" id="VLPL01000013">
    <property type="protein sequence ID" value="TSJ38998.1"/>
    <property type="molecule type" value="Genomic_DNA"/>
</dbReference>
<dbReference type="OrthoDB" id="9764953at2"/>
<gene>
    <name evidence="5" type="ORF">FO442_18450</name>
</gene>
<evidence type="ECO:0000313" key="6">
    <source>
        <dbReference type="Proteomes" id="UP000316008"/>
    </source>
</evidence>
<dbReference type="GO" id="GO:0016787">
    <property type="term" value="F:hydrolase activity"/>
    <property type="evidence" value="ECO:0007669"/>
    <property type="project" value="InterPro"/>
</dbReference>
<dbReference type="Pfam" id="PF01738">
    <property type="entry name" value="DLH"/>
    <property type="match status" value="1"/>
</dbReference>
<feature type="compositionally biased region" description="Basic and acidic residues" evidence="2">
    <location>
        <begin position="241"/>
        <end position="253"/>
    </location>
</feature>
<feature type="domain" description="Dienelactone hydrolase" evidence="4">
    <location>
        <begin position="100"/>
        <end position="205"/>
    </location>
</feature>
<evidence type="ECO:0000256" key="3">
    <source>
        <dbReference type="SAM" id="SignalP"/>
    </source>
</evidence>
<dbReference type="AlphaFoldDB" id="A0A556MGI4"/>
<proteinExistence type="predicted"/>
<feature type="chain" id="PRO_5022112043" evidence="3">
    <location>
        <begin position="19"/>
        <end position="260"/>
    </location>
</feature>
<protein>
    <submittedName>
        <fullName evidence="5">Prolyl oligopeptidase family serine peptidase</fullName>
    </submittedName>
</protein>